<dbReference type="GO" id="GO:0006355">
    <property type="term" value="P:regulation of DNA-templated transcription"/>
    <property type="evidence" value="ECO:0007669"/>
    <property type="project" value="UniProtKB-ARBA"/>
</dbReference>
<evidence type="ECO:0000259" key="27">
    <source>
        <dbReference type="PROSITE" id="PS51532"/>
    </source>
</evidence>
<evidence type="ECO:0000256" key="23">
    <source>
        <dbReference type="PROSITE-ProRule" id="PRU00649"/>
    </source>
</evidence>
<dbReference type="EC" id="3.1.2.22" evidence="4"/>
<dbReference type="PROSITE" id="PS51319">
    <property type="entry name" value="TFIIS_N"/>
    <property type="match status" value="1"/>
</dbReference>
<evidence type="ECO:0000256" key="1">
    <source>
        <dbReference type="ARBA" id="ARBA00004123"/>
    </source>
</evidence>
<dbReference type="EMBL" id="JAATJU010025600">
    <property type="protein sequence ID" value="KAH0503145.1"/>
    <property type="molecule type" value="Genomic_DNA"/>
</dbReference>
<comment type="similarity">
    <text evidence="3">Belongs to the AB hydrolase superfamily. AB hydrolase 2 family.</text>
</comment>
<evidence type="ECO:0000256" key="4">
    <source>
        <dbReference type="ARBA" id="ARBA00012423"/>
    </source>
</evidence>
<feature type="domain" description="TFIIS N-terminal" evidence="26">
    <location>
        <begin position="64"/>
        <end position="139"/>
    </location>
</feature>
<evidence type="ECO:0000256" key="3">
    <source>
        <dbReference type="ARBA" id="ARBA00006499"/>
    </source>
</evidence>
<keyword evidence="10" id="KW-0443">Lipid metabolism</keyword>
<dbReference type="InterPro" id="IPR051870">
    <property type="entry name" value="Elongin-A_domain"/>
</dbReference>
<comment type="caution">
    <text evidence="28">The sequence shown here is derived from an EMBL/GenBank/DDBJ whole genome shotgun (WGS) entry which is preliminary data.</text>
</comment>
<evidence type="ECO:0000256" key="6">
    <source>
        <dbReference type="ARBA" id="ARBA00022490"/>
    </source>
</evidence>
<evidence type="ECO:0000259" key="25">
    <source>
        <dbReference type="PROSITE" id="PS50181"/>
    </source>
</evidence>
<comment type="catalytic activity">
    <reaction evidence="14">
        <text>S-hexadecanoyl-L-cysteinyl-[protein] + H2O = L-cysteinyl-[protein] + hexadecanoate + H(+)</text>
        <dbReference type="Rhea" id="RHEA:19233"/>
        <dbReference type="Rhea" id="RHEA-COMP:10131"/>
        <dbReference type="Rhea" id="RHEA-COMP:11032"/>
        <dbReference type="ChEBI" id="CHEBI:7896"/>
        <dbReference type="ChEBI" id="CHEBI:15377"/>
        <dbReference type="ChEBI" id="CHEBI:15378"/>
        <dbReference type="ChEBI" id="CHEBI:29950"/>
        <dbReference type="ChEBI" id="CHEBI:74151"/>
        <dbReference type="EC" id="3.1.2.22"/>
    </reaction>
</comment>
<organism evidence="28 29">
    <name type="scientific">Microtus ochrogaster</name>
    <name type="common">Prairie vole</name>
    <dbReference type="NCBI Taxonomy" id="79684"/>
    <lineage>
        <taxon>Eukaryota</taxon>
        <taxon>Metazoa</taxon>
        <taxon>Chordata</taxon>
        <taxon>Craniata</taxon>
        <taxon>Vertebrata</taxon>
        <taxon>Euteleostomi</taxon>
        <taxon>Mammalia</taxon>
        <taxon>Eutheria</taxon>
        <taxon>Euarchontoglires</taxon>
        <taxon>Glires</taxon>
        <taxon>Rodentia</taxon>
        <taxon>Myomorpha</taxon>
        <taxon>Muroidea</taxon>
        <taxon>Cricetidae</taxon>
        <taxon>Arvicolinae</taxon>
        <taxon>Microtus</taxon>
    </lineage>
</organism>
<dbReference type="Gene3D" id="2.60.120.470">
    <property type="entry name" value="PITH domain"/>
    <property type="match status" value="1"/>
</dbReference>
<evidence type="ECO:0000256" key="7">
    <source>
        <dbReference type="ARBA" id="ARBA00022801"/>
    </source>
</evidence>
<evidence type="ECO:0000256" key="21">
    <source>
        <dbReference type="ARBA" id="ARBA00080442"/>
    </source>
</evidence>
<dbReference type="InterPro" id="IPR001810">
    <property type="entry name" value="F-box_dom"/>
</dbReference>
<dbReference type="SUPFAM" id="SSF53474">
    <property type="entry name" value="alpha/beta-Hydrolases"/>
    <property type="match status" value="1"/>
</dbReference>
<dbReference type="FunFam" id="3.40.50.1820:FF:000010">
    <property type="entry name" value="Acyl-protein thioesterase 2"/>
    <property type="match status" value="1"/>
</dbReference>
<dbReference type="CDD" id="cd00183">
    <property type="entry name" value="TFIIS_I"/>
    <property type="match status" value="1"/>
</dbReference>
<proteinExistence type="inferred from homology"/>
<dbReference type="GO" id="GO:0006631">
    <property type="term" value="P:fatty acid metabolic process"/>
    <property type="evidence" value="ECO:0007669"/>
    <property type="project" value="UniProtKB-KW"/>
</dbReference>
<dbReference type="SMART" id="SM00509">
    <property type="entry name" value="TFS2N"/>
    <property type="match status" value="1"/>
</dbReference>
<comment type="function">
    <text evidence="17">SIII, also known as elongin, is a general transcription elongation factor that increases the RNA polymerase II transcription elongation past template-encoded arresting sites. Subunit A is transcriptionally active and its transcription activity is strongly enhanced by binding to the dimeric complex of the SIII regulatory subunits B and C (elongin BC complex).</text>
</comment>
<feature type="domain" description="PITH" evidence="27">
    <location>
        <begin position="717"/>
        <end position="884"/>
    </location>
</feature>
<dbReference type="InterPro" id="IPR003617">
    <property type="entry name" value="TFIIS/CRSP70_N_sub"/>
</dbReference>
<evidence type="ECO:0000256" key="12">
    <source>
        <dbReference type="ARBA" id="ARBA00023242"/>
    </source>
</evidence>
<comment type="subcellular location">
    <subcellularLocation>
        <location evidence="2">Cytoplasm</location>
    </subcellularLocation>
    <subcellularLocation>
        <location evidence="1 23">Nucleus</location>
    </subcellularLocation>
</comment>
<dbReference type="PROSITE" id="PS51532">
    <property type="entry name" value="PITH"/>
    <property type="match status" value="1"/>
</dbReference>
<dbReference type="Pfam" id="PF06201">
    <property type="entry name" value="PITH"/>
    <property type="match status" value="1"/>
</dbReference>
<feature type="compositionally biased region" description="Basic and acidic residues" evidence="24">
    <location>
        <begin position="312"/>
        <end position="344"/>
    </location>
</feature>
<dbReference type="InterPro" id="IPR010400">
    <property type="entry name" value="PITH_dom"/>
</dbReference>
<sequence>MWAWSGAGAGPQAVPTRPPAEARKGPFALPSPPGPHGGRSCGPRTRREPSSGEEAAPVTAMAAESALQVVEKLQARLATNPDPKKLLKYLKKLSILPITVDILVETGVGKTVNSFRKHEQVGNFARDLVAQWKKLVPVERNNEAEDQDLEKSSSRKRPRDALQRVEEVEGDYQESWKASGSRSYSPEHRQKKHKKLSEPERPHKVAHSHERRDERKRCHRVSPPYSSDPESSDYGHVQSPPPSSPHQMYTNHYRSPEEDHEPIMSHQKPGKVHSNTFQDRLGASQERHLGEHQGKGAVSQNKEHKSSHKEKRPVDARGDEKGSALGREKSSHKASSKEENRRLLSGDSAKGKLPSSVAKKEKDRESNSLKKFAPASEAVSENHFRKPKHKDSEKSKADRNKPSADGLDSGRGAGDLLLKAKEKAPNSLKTPEGKGRSNSDRKSPASLPKVEEPEVDDEFEQPTMSFESYLSYDQPRKKKKKVVKPSTTALGEKGLKKKDSKSVSKNLNSVQKLPKVNENKSEKSQPVGAEPPRSRKAPTDVLPALPDIPLPAIQSNYRPLPSLELISSFQPKRKAFSSPQEEEEAGFTGRRMNSKMQVYSGSKCAYLPKMMTLHQQCIRVLKNNIDSIYEVGGVPYSVLEPVLERCTPDQLYRIEECNHVLIEETDQLWKVHCHRDFKEERPEEYESWREMYLRLQDAREQRLRLLTNNIRSAHANKPKGRQAKMAFVNSVAKPPRDVRRRQEKFGTGGAAVSLLVPLAAIIPDDSRCDWPVWFTGNVKLKGIIIMGEDDDSHPSEMRLYKNIPQMSFDDTEREPDQTFSLNRDTAGELEYATKISRFSNVYHLSIHISKNFGADTTKIFYIGLRGEWTELRRHEVTICNYEADADRPGALGWQSVWKPPVVSRRCRRQRRITGSGPTVGNMAAPSQETRTRFRVPYHWPGYFRQRDGWVPGTRTEVPAGAAEGDECVSVREKGETRPTGLGSPWEPSLQGALQCMCGNTMSVPLLTDAATVSGAERETAAVIFLHGLGDTGHSWADALSTIRLPHVKYICPHAPRIPVTLNMKMVMPSWFDLMGLSPDAPEDEVGIKKAAENIKALIEHEMKNGIPANRIVLGGFSQGGALSLYTALTCPHPLAGIVALSCWLPLHRNFPQAANGSAKDLAILQCHGEQDPMVPVRFGALTAEKLRSVVTPARVQFKTYPGVMHNSCPQVAKAGQAFLLALAIWKSAAGVGCFLPHFPRGGPKQQYWRGCRQREKGAQLLTHSLRTSLTSPALGPLLRPQGLAHGALMGPPPQ</sequence>
<comment type="subunit">
    <text evidence="18">Heterotrimer of an A (ELOA, ELOA2 or ELOA3P), ELOB and ELOC subunit. Part of a multisubunit ubiquitin ligase complex consisting of elongin BC complex (ELOB and ELOC), elongin A/ELOA, RBX1 and CUL5. Interacts with ERCC6; the interaction is induced by DNA damaging agents or inhibitors of RNA polymerase II elongation. Interacts (via BC-box) with CUL5.</text>
</comment>
<feature type="compositionally biased region" description="Low complexity" evidence="24">
    <location>
        <begin position="222"/>
        <end position="234"/>
    </location>
</feature>
<dbReference type="Pfam" id="PF02230">
    <property type="entry name" value="Abhydrolase_2"/>
    <property type="match status" value="1"/>
</dbReference>
<evidence type="ECO:0000256" key="16">
    <source>
        <dbReference type="ARBA" id="ARBA00054137"/>
    </source>
</evidence>
<evidence type="ECO:0000256" key="17">
    <source>
        <dbReference type="ARBA" id="ARBA00054530"/>
    </source>
</evidence>
<dbReference type="InterPro" id="IPR029058">
    <property type="entry name" value="AB_hydrolase_fold"/>
</dbReference>
<dbReference type="Gene3D" id="1.20.930.10">
    <property type="entry name" value="Conserved domain common to transcription factors TFIIS, elongin A, CRSP70"/>
    <property type="match status" value="1"/>
</dbReference>
<evidence type="ECO:0000256" key="11">
    <source>
        <dbReference type="ARBA" id="ARBA00023163"/>
    </source>
</evidence>
<evidence type="ECO:0000256" key="20">
    <source>
        <dbReference type="ARBA" id="ARBA00077946"/>
    </source>
</evidence>
<feature type="compositionally biased region" description="Basic and acidic residues" evidence="24">
    <location>
        <begin position="141"/>
        <end position="167"/>
    </location>
</feature>
<dbReference type="PANTHER" id="PTHR15141:SF75">
    <property type="entry name" value="ELONGIN-A"/>
    <property type="match status" value="1"/>
</dbReference>
<feature type="compositionally biased region" description="Basic and acidic residues" evidence="24">
    <location>
        <begin position="358"/>
        <end position="368"/>
    </location>
</feature>
<comment type="catalytic activity">
    <reaction evidence="15">
        <text>1-hexadecanoyl-sn-glycero-3-phosphocholine + H2O = sn-glycerol 3-phosphocholine + hexadecanoate + H(+)</text>
        <dbReference type="Rhea" id="RHEA:40435"/>
        <dbReference type="ChEBI" id="CHEBI:7896"/>
        <dbReference type="ChEBI" id="CHEBI:15377"/>
        <dbReference type="ChEBI" id="CHEBI:15378"/>
        <dbReference type="ChEBI" id="CHEBI:16870"/>
        <dbReference type="ChEBI" id="CHEBI:72998"/>
    </reaction>
    <physiologicalReaction direction="left-to-right" evidence="15">
        <dbReference type="Rhea" id="RHEA:40436"/>
    </physiologicalReaction>
</comment>
<evidence type="ECO:0000313" key="28">
    <source>
        <dbReference type="EMBL" id="KAH0503145.1"/>
    </source>
</evidence>
<evidence type="ECO:0000256" key="18">
    <source>
        <dbReference type="ARBA" id="ARBA00062483"/>
    </source>
</evidence>
<feature type="region of interest" description="Disordered" evidence="24">
    <location>
        <begin position="141"/>
        <end position="541"/>
    </location>
</feature>
<keyword evidence="6" id="KW-0963">Cytoplasm</keyword>
<feature type="region of interest" description="Disordered" evidence="24">
    <location>
        <begin position="1"/>
        <end position="58"/>
    </location>
</feature>
<evidence type="ECO:0000256" key="15">
    <source>
        <dbReference type="ARBA" id="ARBA00048656"/>
    </source>
</evidence>
<evidence type="ECO:0000256" key="22">
    <source>
        <dbReference type="ARBA" id="ARBA00082361"/>
    </source>
</evidence>
<evidence type="ECO:0000256" key="13">
    <source>
        <dbReference type="ARBA" id="ARBA00031195"/>
    </source>
</evidence>
<dbReference type="InterPro" id="IPR035441">
    <property type="entry name" value="TFIIS/LEDGF_dom_sf"/>
</dbReference>
<feature type="compositionally biased region" description="Basic and acidic residues" evidence="24">
    <location>
        <begin position="431"/>
        <end position="443"/>
    </location>
</feature>
<keyword evidence="7" id="KW-0378">Hydrolase</keyword>
<dbReference type="FunFam" id="2.60.120.470:FF:000004">
    <property type="entry name" value="PITH domain-containing protein 1"/>
    <property type="match status" value="1"/>
</dbReference>
<evidence type="ECO:0000259" key="26">
    <source>
        <dbReference type="PROSITE" id="PS51319"/>
    </source>
</evidence>
<evidence type="ECO:0000256" key="5">
    <source>
        <dbReference type="ARBA" id="ARBA00021346"/>
    </source>
</evidence>
<protein>
    <recommendedName>
        <fullName evidence="5">Elongin-A</fullName>
        <ecNumber evidence="4">3.1.2.22</ecNumber>
    </recommendedName>
    <alternativeName>
        <fullName evidence="22">Elongin 110 kDa subunit</fullName>
    </alternativeName>
    <alternativeName>
        <fullName evidence="13">Palmitoyl-protein hydrolase</fullName>
    </alternativeName>
    <alternativeName>
        <fullName evidence="20">RNA polymerase II transcription factor SIII subunit A1</fullName>
    </alternativeName>
    <alternativeName>
        <fullName evidence="19">SIII p110</fullName>
    </alternativeName>
    <alternativeName>
        <fullName evidence="21">Transcription elongation factor B polypeptide 3</fullName>
    </alternativeName>
</protein>
<feature type="domain" description="F-box" evidence="25">
    <location>
        <begin position="628"/>
        <end position="672"/>
    </location>
</feature>
<dbReference type="GO" id="GO:0003746">
    <property type="term" value="F:translation elongation factor activity"/>
    <property type="evidence" value="ECO:0007669"/>
    <property type="project" value="UniProtKB-KW"/>
</dbReference>
<keyword evidence="12 23" id="KW-0539">Nucleus</keyword>
<dbReference type="InterPro" id="IPR008979">
    <property type="entry name" value="Galactose-bd-like_sf"/>
</dbReference>
<dbReference type="Proteomes" id="UP000710432">
    <property type="component" value="Unassembled WGS sequence"/>
</dbReference>
<dbReference type="SUPFAM" id="SSF49785">
    <property type="entry name" value="Galactose-binding domain-like"/>
    <property type="match status" value="1"/>
</dbReference>
<dbReference type="GO" id="GO:0008474">
    <property type="term" value="F:palmitoyl-(protein) hydrolase activity"/>
    <property type="evidence" value="ECO:0007669"/>
    <property type="project" value="UniProtKB-EC"/>
</dbReference>
<evidence type="ECO:0000256" key="19">
    <source>
        <dbReference type="ARBA" id="ARBA00075925"/>
    </source>
</evidence>
<keyword evidence="28" id="KW-0251">Elongation factor</keyword>
<dbReference type="PANTHER" id="PTHR15141">
    <property type="entry name" value="TRANSCRIPTION ELONGATION FACTOR B POLYPEPTIDE 3"/>
    <property type="match status" value="1"/>
</dbReference>
<comment type="function">
    <text evidence="16">As part of a multisubunit complex composed of elongin BC complex (ELOB and ELOC), elongin A/ELOA, RBX1 and CUL5; polyubiquitinates monoubiquitinated POLR2A.</text>
</comment>
<dbReference type="Gene3D" id="3.40.50.1820">
    <property type="entry name" value="alpha/beta hydrolase"/>
    <property type="match status" value="1"/>
</dbReference>
<name>A0A8J6G1L7_MICOH</name>
<dbReference type="Gene3D" id="6.10.250.3180">
    <property type="match status" value="1"/>
</dbReference>
<dbReference type="FunFam" id="1.20.930.10:FF:000010">
    <property type="entry name" value="elongin-A isoform X1"/>
    <property type="match status" value="1"/>
</dbReference>
<evidence type="ECO:0000256" key="24">
    <source>
        <dbReference type="SAM" id="MobiDB-lite"/>
    </source>
</evidence>
<dbReference type="InterPro" id="IPR037047">
    <property type="entry name" value="PITH_dom_sf"/>
</dbReference>
<dbReference type="InterPro" id="IPR017923">
    <property type="entry name" value="TFIIS_N"/>
</dbReference>
<evidence type="ECO:0000256" key="14">
    <source>
        <dbReference type="ARBA" id="ARBA00047337"/>
    </source>
</evidence>
<evidence type="ECO:0000256" key="10">
    <source>
        <dbReference type="ARBA" id="ARBA00023098"/>
    </source>
</evidence>
<dbReference type="Pfam" id="PF08711">
    <property type="entry name" value="Med26"/>
    <property type="match status" value="1"/>
</dbReference>
<feature type="compositionally biased region" description="Basic and acidic residues" evidence="24">
    <location>
        <begin position="285"/>
        <end position="294"/>
    </location>
</feature>
<dbReference type="InterPro" id="IPR010684">
    <property type="entry name" value="RNA_pol_II_trans_fac_SIII_A"/>
</dbReference>
<keyword evidence="8" id="KW-0276">Fatty acid metabolism</keyword>
<keyword evidence="9" id="KW-0805">Transcription regulation</keyword>
<feature type="compositionally biased region" description="Basic and acidic residues" evidence="24">
    <location>
        <begin position="196"/>
        <end position="216"/>
    </location>
</feature>
<keyword evidence="28" id="KW-0648">Protein biosynthesis</keyword>
<evidence type="ECO:0000256" key="8">
    <source>
        <dbReference type="ARBA" id="ARBA00022832"/>
    </source>
</evidence>
<evidence type="ECO:0000256" key="9">
    <source>
        <dbReference type="ARBA" id="ARBA00023015"/>
    </source>
</evidence>
<dbReference type="SUPFAM" id="SSF47676">
    <property type="entry name" value="Conserved domain common to transcription factors TFIIS, elongin A, CRSP70"/>
    <property type="match status" value="1"/>
</dbReference>
<keyword evidence="11" id="KW-0804">Transcription</keyword>
<reference evidence="28" key="1">
    <citation type="submission" date="2020-03" db="EMBL/GenBank/DDBJ databases">
        <title>Studies in the Genomics of Life Span.</title>
        <authorList>
            <person name="Glass D."/>
        </authorList>
    </citation>
    <scope>NUCLEOTIDE SEQUENCE</scope>
    <source>
        <strain evidence="28">LTLLF</strain>
        <tissue evidence="28">Muscle</tissue>
    </source>
</reference>
<dbReference type="PROSITE" id="PS50181">
    <property type="entry name" value="FBOX"/>
    <property type="match status" value="1"/>
</dbReference>
<evidence type="ECO:0000313" key="29">
    <source>
        <dbReference type="Proteomes" id="UP000710432"/>
    </source>
</evidence>
<feature type="compositionally biased region" description="Basic and acidic residues" evidence="24">
    <location>
        <begin position="254"/>
        <end position="263"/>
    </location>
</feature>
<dbReference type="Pfam" id="PF06881">
    <property type="entry name" value="Elongin_A"/>
    <property type="match status" value="1"/>
</dbReference>
<feature type="compositionally biased region" description="Basic and acidic residues" evidence="24">
    <location>
        <begin position="380"/>
        <end position="402"/>
    </location>
</feature>
<dbReference type="GO" id="GO:0005737">
    <property type="term" value="C:cytoplasm"/>
    <property type="evidence" value="ECO:0007669"/>
    <property type="project" value="UniProtKB-SubCell"/>
</dbReference>
<accession>A0A8J6G1L7</accession>
<dbReference type="InterPro" id="IPR003140">
    <property type="entry name" value="PLipase/COase/thioEstase"/>
</dbReference>
<gene>
    <name evidence="28" type="ORF">LTLLF_188125</name>
</gene>
<dbReference type="GO" id="GO:0070449">
    <property type="term" value="C:elongin complex"/>
    <property type="evidence" value="ECO:0007669"/>
    <property type="project" value="InterPro"/>
</dbReference>
<dbReference type="GO" id="GO:0006368">
    <property type="term" value="P:transcription elongation by RNA polymerase II"/>
    <property type="evidence" value="ECO:0007669"/>
    <property type="project" value="InterPro"/>
</dbReference>
<evidence type="ECO:0000256" key="2">
    <source>
        <dbReference type="ARBA" id="ARBA00004496"/>
    </source>
</evidence>